<dbReference type="Proteomes" id="UP000663868">
    <property type="component" value="Unassembled WGS sequence"/>
</dbReference>
<gene>
    <name evidence="2" type="ORF">IZO911_LOCUS42149</name>
    <name evidence="4" type="ORF">KXQ929_LOCUS43866</name>
    <name evidence="3" type="ORF">OKA104_LOCUS36969</name>
</gene>
<evidence type="ECO:0000256" key="1">
    <source>
        <dbReference type="SAM" id="Phobius"/>
    </source>
</evidence>
<evidence type="ECO:0000313" key="3">
    <source>
        <dbReference type="EMBL" id="CAF4125476.1"/>
    </source>
</evidence>
<evidence type="ECO:0000313" key="4">
    <source>
        <dbReference type="EMBL" id="CAF4270575.1"/>
    </source>
</evidence>
<name>A0A820G3H0_9BILA</name>
<evidence type="ECO:0000313" key="5">
    <source>
        <dbReference type="Proteomes" id="UP000663868"/>
    </source>
</evidence>
<dbReference type="Proteomes" id="UP000663881">
    <property type="component" value="Unassembled WGS sequence"/>
</dbReference>
<comment type="caution">
    <text evidence="4">The sequence shown here is derived from an EMBL/GenBank/DDBJ whole genome shotgun (WGS) entry which is preliminary data.</text>
</comment>
<keyword evidence="1" id="KW-0812">Transmembrane</keyword>
<dbReference type="EMBL" id="CAJOBB010012057">
    <property type="protein sequence ID" value="CAF4270575.1"/>
    <property type="molecule type" value="Genomic_DNA"/>
</dbReference>
<accession>A0A820G3H0</accession>
<keyword evidence="1" id="KW-1133">Transmembrane helix</keyword>
<reference evidence="4" key="1">
    <citation type="submission" date="2021-02" db="EMBL/GenBank/DDBJ databases">
        <authorList>
            <person name="Nowell W R."/>
        </authorList>
    </citation>
    <scope>NUCLEOTIDE SEQUENCE</scope>
</reference>
<dbReference type="Proteomes" id="UP000663860">
    <property type="component" value="Unassembled WGS sequence"/>
</dbReference>
<keyword evidence="1" id="KW-0472">Membrane</keyword>
<protein>
    <submittedName>
        <fullName evidence="4">Uncharacterized protein</fullName>
    </submittedName>
</protein>
<feature type="transmembrane region" description="Helical" evidence="1">
    <location>
        <begin position="59"/>
        <end position="79"/>
    </location>
</feature>
<organism evidence="4 5">
    <name type="scientific">Adineta steineri</name>
    <dbReference type="NCBI Taxonomy" id="433720"/>
    <lineage>
        <taxon>Eukaryota</taxon>
        <taxon>Metazoa</taxon>
        <taxon>Spiralia</taxon>
        <taxon>Gnathifera</taxon>
        <taxon>Rotifera</taxon>
        <taxon>Eurotatoria</taxon>
        <taxon>Bdelloidea</taxon>
        <taxon>Adinetida</taxon>
        <taxon>Adinetidae</taxon>
        <taxon>Adineta</taxon>
    </lineage>
</organism>
<feature type="transmembrane region" description="Helical" evidence="1">
    <location>
        <begin position="20"/>
        <end position="39"/>
    </location>
</feature>
<dbReference type="AlphaFoldDB" id="A0A820G3H0"/>
<dbReference type="EMBL" id="CAJOAY010005959">
    <property type="protein sequence ID" value="CAF4125476.1"/>
    <property type="molecule type" value="Genomic_DNA"/>
</dbReference>
<evidence type="ECO:0000313" key="2">
    <source>
        <dbReference type="EMBL" id="CAF1447253.1"/>
    </source>
</evidence>
<proteinExistence type="predicted"/>
<dbReference type="EMBL" id="CAJNOE010001742">
    <property type="protein sequence ID" value="CAF1447253.1"/>
    <property type="molecule type" value="Genomic_DNA"/>
</dbReference>
<sequence length="111" mass="13030">MSRQPGLNWRRHRKMILQFWAISTLHIACWAPLVTVSLIQMTSDPLFMIDQYTTLEYILYYMPFLLPVTCLFGIPELVSKITDFICKRRTNVVAVSNLQRIRQTLPQVTVQ</sequence>